<dbReference type="EMBL" id="AEEN01000007">
    <property type="protein sequence ID" value="EFM32344.1"/>
    <property type="molecule type" value="Genomic_DNA"/>
</dbReference>
<protein>
    <submittedName>
        <fullName evidence="1">Uncharacterized protein</fullName>
    </submittedName>
</protein>
<dbReference type="AlphaFoldDB" id="E0PN94"/>
<dbReference type="HOGENOM" id="CLU_3205891_0_0_9"/>
<evidence type="ECO:0000313" key="2">
    <source>
        <dbReference type="Proteomes" id="UP000003823"/>
    </source>
</evidence>
<comment type="caution">
    <text evidence="1">The sequence shown here is derived from an EMBL/GenBank/DDBJ whole genome shotgun (WGS) entry which is preliminary data.</text>
</comment>
<accession>E0PN94</accession>
<organism evidence="1 2">
    <name type="scientific">Streptococcus mitis ATCC 6249</name>
    <dbReference type="NCBI Taxonomy" id="864567"/>
    <lineage>
        <taxon>Bacteria</taxon>
        <taxon>Bacillati</taxon>
        <taxon>Bacillota</taxon>
        <taxon>Bacilli</taxon>
        <taxon>Lactobacillales</taxon>
        <taxon>Streptococcaceae</taxon>
        <taxon>Streptococcus</taxon>
        <taxon>Streptococcus mitis group</taxon>
    </lineage>
</organism>
<sequence>MLPFDDKVFDKVVSKTRFTTKDYNKGADLWLKKSAKKYGYAYSYE</sequence>
<dbReference type="Proteomes" id="UP000003823">
    <property type="component" value="Unassembled WGS sequence"/>
</dbReference>
<proteinExistence type="predicted"/>
<evidence type="ECO:0000313" key="1">
    <source>
        <dbReference type="EMBL" id="EFM32344.1"/>
    </source>
</evidence>
<reference evidence="1 2" key="1">
    <citation type="submission" date="2010-07" db="EMBL/GenBank/DDBJ databases">
        <authorList>
            <person name="Muzny D."/>
            <person name="Qin X."/>
            <person name="Deng J."/>
            <person name="Jiang H."/>
            <person name="Liu Y."/>
            <person name="Qu J."/>
            <person name="Song X.-Z."/>
            <person name="Zhang L."/>
            <person name="Thornton R."/>
            <person name="Coyle M."/>
            <person name="Francisco L."/>
            <person name="Jackson L."/>
            <person name="Javaid M."/>
            <person name="Korchina V."/>
            <person name="Kovar C."/>
            <person name="Mata R."/>
            <person name="Mathew T."/>
            <person name="Ngo R."/>
            <person name="Nguyen L."/>
            <person name="Nguyen N."/>
            <person name="Okwuonu G."/>
            <person name="Ongeri F."/>
            <person name="Pham C."/>
            <person name="Simmons D."/>
            <person name="Wilczek-Boney K."/>
            <person name="Hale W."/>
            <person name="Jakkamsetti A."/>
            <person name="Pham P."/>
            <person name="Ruth R."/>
            <person name="San Lucas F."/>
            <person name="Warren J."/>
            <person name="Zhang J."/>
            <person name="Zhao Z."/>
            <person name="Zhou C."/>
            <person name="Zhu D."/>
            <person name="Lee S."/>
            <person name="Bess C."/>
            <person name="Blankenburg K."/>
            <person name="Forbes L."/>
            <person name="Fu Q."/>
            <person name="Gubbala S."/>
            <person name="Hirani K."/>
            <person name="Jayaseelan J.C."/>
            <person name="Lara F."/>
            <person name="Munidasa M."/>
            <person name="Palculict T."/>
            <person name="Patil S."/>
            <person name="Pu L.-L."/>
            <person name="Saada N."/>
            <person name="Tang L."/>
            <person name="Weissenberger G."/>
            <person name="Zhu Y."/>
            <person name="Hemphill L."/>
            <person name="Shang Y."/>
            <person name="Youmans B."/>
            <person name="Ayvaz T."/>
            <person name="Ross M."/>
            <person name="Santibanez J."/>
            <person name="Aqrawi P."/>
            <person name="Gross S."/>
            <person name="Joshi V."/>
            <person name="Fowler G."/>
            <person name="Nazareth L."/>
            <person name="Reid J."/>
            <person name="Worley K."/>
            <person name="Petrosino J."/>
            <person name="Highlander S."/>
            <person name="Gibbs R."/>
        </authorList>
    </citation>
    <scope>NUCLEOTIDE SEQUENCE [LARGE SCALE GENOMIC DNA]</scope>
    <source>
        <strain evidence="1 2">ATCC 6249</strain>
    </source>
</reference>
<gene>
    <name evidence="1" type="ORF">HMPREF8571_0011</name>
</gene>
<name>E0PN94_STRMT</name>